<dbReference type="AlphaFoldDB" id="A0A1B6D5M7"/>
<accession>A0A1B6D5M7</accession>
<dbReference type="PANTHER" id="PTHR34825:SF1">
    <property type="entry name" value="AAA-ATPASE-LIKE DOMAIN-CONTAINING PROTEIN"/>
    <property type="match status" value="1"/>
</dbReference>
<evidence type="ECO:0000259" key="1">
    <source>
        <dbReference type="Pfam" id="PF09820"/>
    </source>
</evidence>
<gene>
    <name evidence="2" type="ORF">g.8917</name>
</gene>
<feature type="non-terminal residue" evidence="2">
    <location>
        <position position="1"/>
    </location>
</feature>
<dbReference type="InterPro" id="IPR018631">
    <property type="entry name" value="AAA-ATPase-like_dom"/>
</dbReference>
<name>A0A1B6D5M7_9HEMI</name>
<proteinExistence type="predicted"/>
<reference evidence="2" key="1">
    <citation type="submission" date="2015-12" db="EMBL/GenBank/DDBJ databases">
        <title>De novo transcriptome assembly of four potential Pierce s Disease insect vectors from Arizona vineyards.</title>
        <authorList>
            <person name="Tassone E.E."/>
        </authorList>
    </citation>
    <scope>NUCLEOTIDE SEQUENCE</scope>
</reference>
<feature type="domain" description="AAA-ATPase-like" evidence="1">
    <location>
        <begin position="3"/>
        <end position="220"/>
    </location>
</feature>
<organism evidence="2">
    <name type="scientific">Clastoptera arizonana</name>
    <name type="common">Arizona spittle bug</name>
    <dbReference type="NCBI Taxonomy" id="38151"/>
    <lineage>
        <taxon>Eukaryota</taxon>
        <taxon>Metazoa</taxon>
        <taxon>Ecdysozoa</taxon>
        <taxon>Arthropoda</taxon>
        <taxon>Hexapoda</taxon>
        <taxon>Insecta</taxon>
        <taxon>Pterygota</taxon>
        <taxon>Neoptera</taxon>
        <taxon>Paraneoptera</taxon>
        <taxon>Hemiptera</taxon>
        <taxon>Auchenorrhyncha</taxon>
        <taxon>Cercopoidea</taxon>
        <taxon>Clastopteridae</taxon>
        <taxon>Clastoptera</taxon>
    </lineage>
</organism>
<dbReference type="EMBL" id="GEDC01016307">
    <property type="protein sequence ID" value="JAS20991.1"/>
    <property type="molecule type" value="Transcribed_RNA"/>
</dbReference>
<dbReference type="Pfam" id="PF09820">
    <property type="entry name" value="AAA-ATPase_like"/>
    <property type="match status" value="1"/>
</dbReference>
<dbReference type="PANTHER" id="PTHR34825">
    <property type="entry name" value="CONSERVED PROTEIN, WITH A WEAK D-GALACTARATE DEHYDRATASE/ALTRONATE HYDROLASE DOMAIN"/>
    <property type="match status" value="1"/>
</dbReference>
<evidence type="ECO:0000313" key="2">
    <source>
        <dbReference type="EMBL" id="JAS20991.1"/>
    </source>
</evidence>
<sequence length="618" mass="72399">KERSFIDKSRFVFEVMKGPKLQLITAPHKFGKSTNLNMLKAFLARPANKTDFLNRKSVFQALEVSKYFPEFVNTTLARYPLIHLRLKTTQPYIEYYEAVDILREKIRETYLEHIYLVDSPMLSSKDKEFVTHWVTPNYVHFQEYYIVRALKYLCRMLYKHNSGWKVVVLIDDFDALITQSMYQAWDRHLRSIIKLVRGKLYRLVTYKYVERAVLTATSYITGYNNTSPMPNVTVYSFLDSENPYVEYFGFTERNFSQLFYVQNINPDNSLAMSAKTWYGGYVSMNGTRVYNPYSVMSYLQDKVLKSYWTECVKIKHMKELFKVKEIRETLMMVMLGRPLVFRYFKYIPGEVLSQLKHMLRDKEVVRNSDLFNVFFSYLVHQGYLIIDGNGRAVIPNFEVNYELQRTLGEHYHDLSNMPPTLINNTVACFHNISLNSTPTNQIFVNNLDALQRSLARYFNASVKMNLTKLSLEKFHDEIYHLLTSTGYFIQSEAPLVFSNGTIIRDSVEINAIKDNAVIIFILKISDSETPDCMSGVRQVLCNHNLFQGKEVVYHDPIEINHNLIMSFNVNRAANFSLCCLANTVHFRQSIQFYCDDVYFRGDIRTTSTTPEPKRFEPE</sequence>
<protein>
    <recommendedName>
        <fullName evidence="1">AAA-ATPase-like domain-containing protein</fullName>
    </recommendedName>
</protein>